<sequence length="206" mass="24282">MILLVIYKYFTINITEDQELLILQVKRGDKYAFNLFFKEFYAPLFYYCRHLVQDEEEARDIVLGTFQKFWEKRDRIQNYRNARSFLYLVAKNAGLDYLKQTARKLIRHNEYTLLLQAAETDPDYLAMESVILQRVYREVEKLPGKCRKVFELSFLEGKSIDEIAGILGISPGNVSSQRSRALQLLRISLADAPLALLYLFHSFFNR</sequence>
<dbReference type="Gene3D" id="1.10.10.10">
    <property type="entry name" value="Winged helix-like DNA-binding domain superfamily/Winged helix DNA-binding domain"/>
    <property type="match status" value="1"/>
</dbReference>
<dbReference type="CDD" id="cd06171">
    <property type="entry name" value="Sigma70_r4"/>
    <property type="match status" value="1"/>
</dbReference>
<dbReference type="NCBIfam" id="TIGR02937">
    <property type="entry name" value="sigma70-ECF"/>
    <property type="match status" value="1"/>
</dbReference>
<evidence type="ECO:0000256" key="2">
    <source>
        <dbReference type="ARBA" id="ARBA00023015"/>
    </source>
</evidence>
<dbReference type="InterPro" id="IPR013325">
    <property type="entry name" value="RNA_pol_sigma_r2"/>
</dbReference>
<evidence type="ECO:0000256" key="3">
    <source>
        <dbReference type="ARBA" id="ARBA00023082"/>
    </source>
</evidence>
<dbReference type="PANTHER" id="PTHR43133:SF46">
    <property type="entry name" value="RNA POLYMERASE SIGMA-70 FACTOR ECF SUBFAMILY"/>
    <property type="match status" value="1"/>
</dbReference>
<dbReference type="GO" id="GO:0006352">
    <property type="term" value="P:DNA-templated transcription initiation"/>
    <property type="evidence" value="ECO:0007669"/>
    <property type="project" value="InterPro"/>
</dbReference>
<dbReference type="Pfam" id="PF04542">
    <property type="entry name" value="Sigma70_r2"/>
    <property type="match status" value="1"/>
</dbReference>
<dbReference type="InterPro" id="IPR039425">
    <property type="entry name" value="RNA_pol_sigma-70-like"/>
</dbReference>
<reference evidence="7 8" key="1">
    <citation type="submission" date="2018-11" db="EMBL/GenBank/DDBJ databases">
        <title>Chitinophaga lutea sp.nov., isolate from arsenic contaminated soil.</title>
        <authorList>
            <person name="Zong Y."/>
        </authorList>
    </citation>
    <scope>NUCLEOTIDE SEQUENCE [LARGE SCALE GENOMIC DNA]</scope>
    <source>
        <strain evidence="7 8">ZY74</strain>
    </source>
</reference>
<organism evidence="7 8">
    <name type="scientific">Chitinophaga lutea</name>
    <dbReference type="NCBI Taxonomy" id="2488634"/>
    <lineage>
        <taxon>Bacteria</taxon>
        <taxon>Pseudomonadati</taxon>
        <taxon>Bacteroidota</taxon>
        <taxon>Chitinophagia</taxon>
        <taxon>Chitinophagales</taxon>
        <taxon>Chitinophagaceae</taxon>
        <taxon>Chitinophaga</taxon>
    </lineage>
</organism>
<dbReference type="InterPro" id="IPR013249">
    <property type="entry name" value="RNA_pol_sigma70_r4_t2"/>
</dbReference>
<dbReference type="SUPFAM" id="SSF88946">
    <property type="entry name" value="Sigma2 domain of RNA polymerase sigma factors"/>
    <property type="match status" value="1"/>
</dbReference>
<evidence type="ECO:0000256" key="4">
    <source>
        <dbReference type="ARBA" id="ARBA00023163"/>
    </source>
</evidence>
<protein>
    <submittedName>
        <fullName evidence="7">Sigma-70 family RNA polymerase sigma factor</fullName>
    </submittedName>
</protein>
<feature type="domain" description="RNA polymerase sigma-70 region 2" evidence="5">
    <location>
        <begin position="37"/>
        <end position="103"/>
    </location>
</feature>
<dbReference type="GO" id="GO:0016987">
    <property type="term" value="F:sigma factor activity"/>
    <property type="evidence" value="ECO:0007669"/>
    <property type="project" value="UniProtKB-KW"/>
</dbReference>
<dbReference type="Pfam" id="PF08281">
    <property type="entry name" value="Sigma70_r4_2"/>
    <property type="match status" value="1"/>
</dbReference>
<keyword evidence="2" id="KW-0805">Transcription regulation</keyword>
<dbReference type="InterPro" id="IPR013324">
    <property type="entry name" value="RNA_pol_sigma_r3/r4-like"/>
</dbReference>
<evidence type="ECO:0000313" key="8">
    <source>
        <dbReference type="Proteomes" id="UP000278351"/>
    </source>
</evidence>
<dbReference type="EMBL" id="RPDH01000002">
    <property type="protein sequence ID" value="RPE08140.1"/>
    <property type="molecule type" value="Genomic_DNA"/>
</dbReference>
<evidence type="ECO:0000259" key="6">
    <source>
        <dbReference type="Pfam" id="PF08281"/>
    </source>
</evidence>
<dbReference type="AlphaFoldDB" id="A0A3N4PWT1"/>
<dbReference type="Gene3D" id="1.10.1740.10">
    <property type="match status" value="1"/>
</dbReference>
<feature type="domain" description="RNA polymerase sigma factor 70 region 4 type 2" evidence="6">
    <location>
        <begin position="133"/>
        <end position="185"/>
    </location>
</feature>
<evidence type="ECO:0000259" key="5">
    <source>
        <dbReference type="Pfam" id="PF04542"/>
    </source>
</evidence>
<keyword evidence="8" id="KW-1185">Reference proteome</keyword>
<dbReference type="InterPro" id="IPR007627">
    <property type="entry name" value="RNA_pol_sigma70_r2"/>
</dbReference>
<dbReference type="InterPro" id="IPR036388">
    <property type="entry name" value="WH-like_DNA-bd_sf"/>
</dbReference>
<gene>
    <name evidence="7" type="ORF">EGT74_13815</name>
</gene>
<evidence type="ECO:0000256" key="1">
    <source>
        <dbReference type="ARBA" id="ARBA00010641"/>
    </source>
</evidence>
<accession>A0A3N4PWT1</accession>
<keyword evidence="4" id="KW-0804">Transcription</keyword>
<dbReference type="PANTHER" id="PTHR43133">
    <property type="entry name" value="RNA POLYMERASE ECF-TYPE SIGMA FACTO"/>
    <property type="match status" value="1"/>
</dbReference>
<dbReference type="SUPFAM" id="SSF88659">
    <property type="entry name" value="Sigma3 and sigma4 domains of RNA polymerase sigma factors"/>
    <property type="match status" value="1"/>
</dbReference>
<comment type="caution">
    <text evidence="7">The sequence shown here is derived from an EMBL/GenBank/DDBJ whole genome shotgun (WGS) entry which is preliminary data.</text>
</comment>
<dbReference type="GO" id="GO:0003677">
    <property type="term" value="F:DNA binding"/>
    <property type="evidence" value="ECO:0007669"/>
    <property type="project" value="InterPro"/>
</dbReference>
<dbReference type="Proteomes" id="UP000278351">
    <property type="component" value="Unassembled WGS sequence"/>
</dbReference>
<evidence type="ECO:0000313" key="7">
    <source>
        <dbReference type="EMBL" id="RPE08140.1"/>
    </source>
</evidence>
<comment type="similarity">
    <text evidence="1">Belongs to the sigma-70 factor family. ECF subfamily.</text>
</comment>
<name>A0A3N4PWT1_9BACT</name>
<dbReference type="InterPro" id="IPR014284">
    <property type="entry name" value="RNA_pol_sigma-70_dom"/>
</dbReference>
<keyword evidence="3" id="KW-0731">Sigma factor</keyword>
<proteinExistence type="inferred from homology"/>